<keyword evidence="4 9" id="KW-0255">Endonuclease</keyword>
<dbReference type="Proteomes" id="UP000190423">
    <property type="component" value="Unassembled WGS sequence"/>
</dbReference>
<feature type="binding site" evidence="9">
    <location>
        <position position="107"/>
    </location>
    <ligand>
        <name>Zn(2+)</name>
        <dbReference type="ChEBI" id="CHEBI:29105"/>
        <label>1</label>
    </ligand>
</feature>
<evidence type="ECO:0000256" key="6">
    <source>
        <dbReference type="ARBA" id="ARBA00022801"/>
    </source>
</evidence>
<keyword evidence="12" id="KW-1185">Reference proteome</keyword>
<gene>
    <name evidence="9" type="primary">nfo</name>
    <name evidence="11" type="ORF">SAMN02745149_01252</name>
</gene>
<dbReference type="InterPro" id="IPR036237">
    <property type="entry name" value="Xyl_isomerase-like_sf"/>
</dbReference>
<evidence type="ECO:0000256" key="9">
    <source>
        <dbReference type="HAMAP-Rule" id="MF_00152"/>
    </source>
</evidence>
<feature type="binding site" evidence="9">
    <location>
        <position position="238"/>
    </location>
    <ligand>
        <name>Zn(2+)</name>
        <dbReference type="ChEBI" id="CHEBI:29105"/>
        <label>3</label>
    </ligand>
</feature>
<dbReference type="Gene3D" id="3.20.20.150">
    <property type="entry name" value="Divalent-metal-dependent TIM barrel enzymes"/>
    <property type="match status" value="1"/>
</dbReference>
<dbReference type="STRING" id="261392.SAMN02745149_01252"/>
<accession>A0A1T4KNE2</accession>
<reference evidence="11 12" key="1">
    <citation type="submission" date="2017-02" db="EMBL/GenBank/DDBJ databases">
        <authorList>
            <person name="Peterson S.W."/>
        </authorList>
    </citation>
    <scope>NUCLEOTIDE SEQUENCE [LARGE SCALE GENOMIC DNA]</scope>
    <source>
        <strain evidence="11 12">ATCC BAA-908</strain>
    </source>
</reference>
<dbReference type="GeneID" id="78316551"/>
<dbReference type="InterPro" id="IPR018246">
    <property type="entry name" value="AP_endonuc_F2_Zn_BS"/>
</dbReference>
<dbReference type="GO" id="GO:0003906">
    <property type="term" value="F:DNA-(apurinic or apyrimidinic site) endonuclease activity"/>
    <property type="evidence" value="ECO:0007669"/>
    <property type="project" value="TreeGrafter"/>
</dbReference>
<dbReference type="GO" id="GO:0008833">
    <property type="term" value="F:deoxyribonuclease IV (phage-T4-induced) activity"/>
    <property type="evidence" value="ECO:0007669"/>
    <property type="project" value="UniProtKB-UniRule"/>
</dbReference>
<sequence>MLHIGYHESSSGGYAAMGKEAVSVQADTFAFFTRNPRGGQAKEIDADDVAEFRAFAAEHSFAPLVAHAPYTMNPCSADPGLREFAKNLMIDDLHRMSFTPGNLYNFHPGSHVQQGADVGIDFTSTMLSEVIAQCKKDGVLPGTVILIETMAGKGSEVGRTFQEIRTIIDRTEEKAGESLKDVLGVCMDSCHIWDGGYDIVNDLDGVITEFDKVVGLDRLKAFHLNDSMNPCGAHKDRHQKIGLGCIGFEALARIINHPALKNLPFILETPNDHNGYADEIKRLRDAYKE</sequence>
<dbReference type="PROSITE" id="PS51432">
    <property type="entry name" value="AP_NUCLEASE_F2_4"/>
    <property type="match status" value="1"/>
</dbReference>
<feature type="domain" description="Xylose isomerase-like TIM barrel" evidence="10">
    <location>
        <begin position="21"/>
        <end position="285"/>
    </location>
</feature>
<evidence type="ECO:0000256" key="2">
    <source>
        <dbReference type="ARBA" id="ARBA00022722"/>
    </source>
</evidence>
<dbReference type="GO" id="GO:0008081">
    <property type="term" value="F:phosphoric diester hydrolase activity"/>
    <property type="evidence" value="ECO:0007669"/>
    <property type="project" value="TreeGrafter"/>
</dbReference>
<dbReference type="GO" id="GO:0008270">
    <property type="term" value="F:zinc ion binding"/>
    <property type="evidence" value="ECO:0007669"/>
    <property type="project" value="UniProtKB-UniRule"/>
</dbReference>
<keyword evidence="7 9" id="KW-0862">Zinc</keyword>
<dbReference type="FunFam" id="3.20.20.150:FF:000001">
    <property type="entry name" value="Probable endonuclease 4"/>
    <property type="match status" value="1"/>
</dbReference>
<dbReference type="InterPro" id="IPR001719">
    <property type="entry name" value="AP_endonuc_2"/>
</dbReference>
<dbReference type="PROSITE" id="PS00731">
    <property type="entry name" value="AP_NUCLEASE_F2_3"/>
    <property type="match status" value="1"/>
</dbReference>
<feature type="binding site" evidence="9">
    <location>
        <position position="268"/>
    </location>
    <ligand>
        <name>Zn(2+)</name>
        <dbReference type="ChEBI" id="CHEBI:29105"/>
        <label>2</label>
    </ligand>
</feature>
<evidence type="ECO:0000259" key="10">
    <source>
        <dbReference type="Pfam" id="PF01261"/>
    </source>
</evidence>
<evidence type="ECO:0000256" key="5">
    <source>
        <dbReference type="ARBA" id="ARBA00022763"/>
    </source>
</evidence>
<dbReference type="EMBL" id="FUWG01000008">
    <property type="protein sequence ID" value="SJZ43935.1"/>
    <property type="molecule type" value="Genomic_DNA"/>
</dbReference>
<dbReference type="GO" id="GO:0003677">
    <property type="term" value="F:DNA binding"/>
    <property type="evidence" value="ECO:0007669"/>
    <property type="project" value="InterPro"/>
</dbReference>
<dbReference type="NCBIfam" id="TIGR00587">
    <property type="entry name" value="nfo"/>
    <property type="match status" value="1"/>
</dbReference>
<dbReference type="PANTHER" id="PTHR21445">
    <property type="entry name" value="ENDONUCLEASE IV ENDODEOXYRIBONUCLEASE IV"/>
    <property type="match status" value="1"/>
</dbReference>
<comment type="cofactor">
    <cofactor evidence="9">
        <name>Zn(2+)</name>
        <dbReference type="ChEBI" id="CHEBI:29105"/>
    </cofactor>
    <text evidence="9">Binds 3 Zn(2+) ions.</text>
</comment>
<keyword evidence="3 9" id="KW-0479">Metal-binding</keyword>
<dbReference type="RefSeq" id="WP_078933161.1">
    <property type="nucleotide sequence ID" value="NZ_FUWG01000008.1"/>
</dbReference>
<evidence type="ECO:0000256" key="3">
    <source>
        <dbReference type="ARBA" id="ARBA00022723"/>
    </source>
</evidence>
<evidence type="ECO:0000256" key="7">
    <source>
        <dbReference type="ARBA" id="ARBA00022833"/>
    </source>
</evidence>
<protein>
    <recommendedName>
        <fullName evidence="9">Probable endonuclease 4</fullName>
        <ecNumber evidence="9">3.1.21.2</ecNumber>
    </recommendedName>
    <alternativeName>
        <fullName evidence="9">Endodeoxyribonuclease IV</fullName>
    </alternativeName>
    <alternativeName>
        <fullName evidence="9">Endonuclease IV</fullName>
    </alternativeName>
</protein>
<dbReference type="AlphaFoldDB" id="A0A1T4KNE2"/>
<evidence type="ECO:0000256" key="1">
    <source>
        <dbReference type="ARBA" id="ARBA00005340"/>
    </source>
</evidence>
<feature type="binding site" evidence="9">
    <location>
        <position position="67"/>
    </location>
    <ligand>
        <name>Zn(2+)</name>
        <dbReference type="ChEBI" id="CHEBI:29105"/>
        <label>1</label>
    </ligand>
</feature>
<keyword evidence="5 9" id="KW-0227">DNA damage</keyword>
<evidence type="ECO:0000313" key="12">
    <source>
        <dbReference type="Proteomes" id="UP000190423"/>
    </source>
</evidence>
<dbReference type="HAMAP" id="MF_00152">
    <property type="entry name" value="Nfo"/>
    <property type="match status" value="1"/>
</dbReference>
<comment type="similarity">
    <text evidence="1 9">Belongs to the AP endonuclease 2 family.</text>
</comment>
<evidence type="ECO:0000256" key="8">
    <source>
        <dbReference type="ARBA" id="ARBA00023204"/>
    </source>
</evidence>
<dbReference type="SMART" id="SM00518">
    <property type="entry name" value="AP2Ec"/>
    <property type="match status" value="1"/>
</dbReference>
<keyword evidence="8 9" id="KW-0234">DNA repair</keyword>
<feature type="binding site" evidence="9">
    <location>
        <position position="188"/>
    </location>
    <ligand>
        <name>Zn(2+)</name>
        <dbReference type="ChEBI" id="CHEBI:29105"/>
        <label>2</label>
    </ligand>
</feature>
<name>A0A1T4KNE2_TREPO</name>
<dbReference type="GO" id="GO:0006284">
    <property type="term" value="P:base-excision repair"/>
    <property type="evidence" value="ECO:0007669"/>
    <property type="project" value="TreeGrafter"/>
</dbReference>
<feature type="binding site" evidence="9">
    <location>
        <position position="236"/>
    </location>
    <ligand>
        <name>Zn(2+)</name>
        <dbReference type="ChEBI" id="CHEBI:29105"/>
        <label>3</label>
    </ligand>
</feature>
<dbReference type="OrthoDB" id="9805666at2"/>
<comment type="function">
    <text evidence="9">Endonuclease IV plays a role in DNA repair. It cleaves phosphodiester bonds at apurinic or apyrimidinic (AP) sites, generating a 3'-hydroxyl group and a 5'-terminal sugar phosphate.</text>
</comment>
<dbReference type="InterPro" id="IPR013022">
    <property type="entry name" value="Xyl_isomerase-like_TIM-brl"/>
</dbReference>
<feature type="binding site" evidence="9">
    <location>
        <position position="148"/>
    </location>
    <ligand>
        <name>Zn(2+)</name>
        <dbReference type="ChEBI" id="CHEBI:29105"/>
        <label>2</label>
    </ligand>
</feature>
<feature type="binding site" evidence="9">
    <location>
        <position position="148"/>
    </location>
    <ligand>
        <name>Zn(2+)</name>
        <dbReference type="ChEBI" id="CHEBI:29105"/>
        <label>1</label>
    </ligand>
</feature>
<comment type="catalytic activity">
    <reaction evidence="9">
        <text>Endonucleolytic cleavage to 5'-phosphooligonucleotide end-products.</text>
        <dbReference type="EC" id="3.1.21.2"/>
    </reaction>
</comment>
<dbReference type="CDD" id="cd00019">
    <property type="entry name" value="AP2Ec"/>
    <property type="match status" value="1"/>
</dbReference>
<dbReference type="Pfam" id="PF01261">
    <property type="entry name" value="AP_endonuc_2"/>
    <property type="match status" value="1"/>
</dbReference>
<feature type="binding site" evidence="9">
    <location>
        <position position="223"/>
    </location>
    <ligand>
        <name>Zn(2+)</name>
        <dbReference type="ChEBI" id="CHEBI:29105"/>
        <label>2</label>
    </ligand>
</feature>
<feature type="binding site" evidence="9">
    <location>
        <position position="191"/>
    </location>
    <ligand>
        <name>Zn(2+)</name>
        <dbReference type="ChEBI" id="CHEBI:29105"/>
        <label>3</label>
    </ligand>
</feature>
<keyword evidence="6 9" id="KW-0378">Hydrolase</keyword>
<dbReference type="PANTHER" id="PTHR21445:SF0">
    <property type="entry name" value="APURINIC-APYRIMIDINIC ENDONUCLEASE"/>
    <property type="match status" value="1"/>
</dbReference>
<proteinExistence type="inferred from homology"/>
<dbReference type="SUPFAM" id="SSF51658">
    <property type="entry name" value="Xylose isomerase-like"/>
    <property type="match status" value="1"/>
</dbReference>
<evidence type="ECO:0000256" key="4">
    <source>
        <dbReference type="ARBA" id="ARBA00022759"/>
    </source>
</evidence>
<dbReference type="EC" id="3.1.21.2" evidence="9"/>
<evidence type="ECO:0000313" key="11">
    <source>
        <dbReference type="EMBL" id="SJZ43935.1"/>
    </source>
</evidence>
<keyword evidence="2 9" id="KW-0540">Nuclease</keyword>
<organism evidence="11 12">
    <name type="scientific">Treponema porcinum</name>
    <dbReference type="NCBI Taxonomy" id="261392"/>
    <lineage>
        <taxon>Bacteria</taxon>
        <taxon>Pseudomonadati</taxon>
        <taxon>Spirochaetota</taxon>
        <taxon>Spirochaetia</taxon>
        <taxon>Spirochaetales</taxon>
        <taxon>Treponemataceae</taxon>
        <taxon>Treponema</taxon>
    </lineage>
</organism>